<keyword evidence="2" id="KW-0808">Transferase</keyword>
<sequence>MSGQDEKAPTIDVALVRRLVATQFPGWTGLEVRPVEAGGWDNRTFHLGDAMTVRLPSAPGYVPQVAKEQRWLPRLAPGLPLPVPVPVAVGVPGAGYPFPWSVYGWIEGRTATPDRIADPVEFAVDLAGFLCALHRPEPVGGPPAGAHSAFRGAPLSSCDADTRRAVRGLADRDLAADATAIWAEALDSVWTGPPVWFHGDVAAGNLLVRDGRLAAVIDFGCCGVGDPACDLTVAWTLLPAPAREAFRAALSYDGDTWARARGWALWKALITRDDPGQAATACSTLDAIRAERR</sequence>
<dbReference type="SUPFAM" id="SSF56112">
    <property type="entry name" value="Protein kinase-like (PK-like)"/>
    <property type="match status" value="1"/>
</dbReference>
<evidence type="ECO:0000313" key="3">
    <source>
        <dbReference type="Proteomes" id="UP000198210"/>
    </source>
</evidence>
<dbReference type="InterPro" id="IPR002575">
    <property type="entry name" value="Aminoglycoside_PTrfase"/>
</dbReference>
<dbReference type="GO" id="GO:0016301">
    <property type="term" value="F:kinase activity"/>
    <property type="evidence" value="ECO:0007669"/>
    <property type="project" value="UniProtKB-KW"/>
</dbReference>
<dbReference type="AlphaFoldDB" id="A0A1C5IYE2"/>
<dbReference type="PANTHER" id="PTHR21310:SF42">
    <property type="entry name" value="BIFUNCTIONAL AAC_APH"/>
    <property type="match status" value="1"/>
</dbReference>
<keyword evidence="3" id="KW-1185">Reference proteome</keyword>
<gene>
    <name evidence="2" type="ORF">GA0074704_3890</name>
</gene>
<evidence type="ECO:0000313" key="2">
    <source>
        <dbReference type="EMBL" id="SCG62796.1"/>
    </source>
</evidence>
<dbReference type="RefSeq" id="WP_088971813.1">
    <property type="nucleotide sequence ID" value="NZ_JBHLYF010000023.1"/>
</dbReference>
<protein>
    <submittedName>
        <fullName evidence="2">Predicted kinase, aminoglycoside phosphotransferase (APT) family</fullName>
    </submittedName>
</protein>
<dbReference type="Gene3D" id="3.90.1200.10">
    <property type="match status" value="1"/>
</dbReference>
<dbReference type="InterPro" id="IPR051678">
    <property type="entry name" value="AGP_Transferase"/>
</dbReference>
<dbReference type="PANTHER" id="PTHR21310">
    <property type="entry name" value="AMINOGLYCOSIDE PHOSPHOTRANSFERASE-RELATED-RELATED"/>
    <property type="match status" value="1"/>
</dbReference>
<organism evidence="2 3">
    <name type="scientific">Micromonospora siamensis</name>
    <dbReference type="NCBI Taxonomy" id="299152"/>
    <lineage>
        <taxon>Bacteria</taxon>
        <taxon>Bacillati</taxon>
        <taxon>Actinomycetota</taxon>
        <taxon>Actinomycetes</taxon>
        <taxon>Micromonosporales</taxon>
        <taxon>Micromonosporaceae</taxon>
        <taxon>Micromonospora</taxon>
    </lineage>
</organism>
<dbReference type="Proteomes" id="UP000198210">
    <property type="component" value="Chromosome I"/>
</dbReference>
<dbReference type="CDD" id="cd05155">
    <property type="entry name" value="APH_ChoK_like_1"/>
    <property type="match status" value="1"/>
</dbReference>
<accession>A0A1C5IYE2</accession>
<dbReference type="Gene3D" id="3.30.200.20">
    <property type="entry name" value="Phosphorylase Kinase, domain 1"/>
    <property type="match status" value="1"/>
</dbReference>
<evidence type="ECO:0000259" key="1">
    <source>
        <dbReference type="Pfam" id="PF01636"/>
    </source>
</evidence>
<dbReference type="Pfam" id="PF01636">
    <property type="entry name" value="APH"/>
    <property type="match status" value="1"/>
</dbReference>
<keyword evidence="2" id="KW-0418">Kinase</keyword>
<reference evidence="2 3" key="1">
    <citation type="submission" date="2016-06" db="EMBL/GenBank/DDBJ databases">
        <authorList>
            <person name="Kjaerup R.B."/>
            <person name="Dalgaard T.S."/>
            <person name="Juul-Madsen H.R."/>
        </authorList>
    </citation>
    <scope>NUCLEOTIDE SEQUENCE [LARGE SCALE GENOMIC DNA]</scope>
    <source>
        <strain evidence="2 3">DSM 45097</strain>
    </source>
</reference>
<name>A0A1C5IYE2_9ACTN</name>
<dbReference type="InterPro" id="IPR011009">
    <property type="entry name" value="Kinase-like_dom_sf"/>
</dbReference>
<feature type="domain" description="Aminoglycoside phosphotransferase" evidence="1">
    <location>
        <begin position="37"/>
        <end position="263"/>
    </location>
</feature>
<dbReference type="EMBL" id="LT607751">
    <property type="protein sequence ID" value="SCG62796.1"/>
    <property type="molecule type" value="Genomic_DNA"/>
</dbReference>
<proteinExistence type="predicted"/>